<name>A0A4Y2NAT2_ARAVE</name>
<keyword evidence="2" id="KW-1185">Reference proteome</keyword>
<dbReference type="AlphaFoldDB" id="A0A4Y2NAT2"/>
<reference evidence="1 2" key="1">
    <citation type="journal article" date="2019" name="Sci. Rep.">
        <title>Orb-weaving spider Araneus ventricosus genome elucidates the spidroin gene catalogue.</title>
        <authorList>
            <person name="Kono N."/>
            <person name="Nakamura H."/>
            <person name="Ohtoshi R."/>
            <person name="Moran D.A.P."/>
            <person name="Shinohara A."/>
            <person name="Yoshida Y."/>
            <person name="Fujiwara M."/>
            <person name="Mori M."/>
            <person name="Tomita M."/>
            <person name="Arakawa K."/>
        </authorList>
    </citation>
    <scope>NUCLEOTIDE SEQUENCE [LARGE SCALE GENOMIC DNA]</scope>
</reference>
<dbReference type="EMBL" id="BGPR01008742">
    <property type="protein sequence ID" value="GBN35750.1"/>
    <property type="molecule type" value="Genomic_DNA"/>
</dbReference>
<protein>
    <submittedName>
        <fullName evidence="1">Uncharacterized protein</fullName>
    </submittedName>
</protein>
<evidence type="ECO:0000313" key="2">
    <source>
        <dbReference type="Proteomes" id="UP000499080"/>
    </source>
</evidence>
<organism evidence="1 2">
    <name type="scientific">Araneus ventricosus</name>
    <name type="common">Orbweaver spider</name>
    <name type="synonym">Epeira ventricosa</name>
    <dbReference type="NCBI Taxonomy" id="182803"/>
    <lineage>
        <taxon>Eukaryota</taxon>
        <taxon>Metazoa</taxon>
        <taxon>Ecdysozoa</taxon>
        <taxon>Arthropoda</taxon>
        <taxon>Chelicerata</taxon>
        <taxon>Arachnida</taxon>
        <taxon>Araneae</taxon>
        <taxon>Araneomorphae</taxon>
        <taxon>Entelegynae</taxon>
        <taxon>Araneoidea</taxon>
        <taxon>Araneidae</taxon>
        <taxon>Araneus</taxon>
    </lineage>
</organism>
<proteinExistence type="predicted"/>
<gene>
    <name evidence="1" type="ORF">AVEN_253859_1</name>
</gene>
<comment type="caution">
    <text evidence="1">The sequence shown here is derived from an EMBL/GenBank/DDBJ whole genome shotgun (WGS) entry which is preliminary data.</text>
</comment>
<sequence>MDWTFTTNPRRANPSTSNHASALTLPFFCEPRIPRLRIYSPVFKAKQSKWINGTRWILNLSLHGKPILTGSLIDDRFWHGTVVIDRLKYGQSP</sequence>
<evidence type="ECO:0000313" key="1">
    <source>
        <dbReference type="EMBL" id="GBN35750.1"/>
    </source>
</evidence>
<dbReference type="Proteomes" id="UP000499080">
    <property type="component" value="Unassembled WGS sequence"/>
</dbReference>
<accession>A0A4Y2NAT2</accession>